<keyword evidence="6 8" id="KW-0067">ATP-binding</keyword>
<feature type="binding site" evidence="8">
    <location>
        <position position="125"/>
    </location>
    <ligand>
        <name>ATP</name>
        <dbReference type="ChEBI" id="CHEBI:30616"/>
    </ligand>
</feature>
<keyword evidence="5 8" id="KW-0547">Nucleotide-binding</keyword>
<protein>
    <recommendedName>
        <fullName evidence="8">Protein nucleotidyltransferase YdiU</fullName>
        <ecNumber evidence="8">2.7.7.-</ecNumber>
    </recommendedName>
    <alternativeName>
        <fullName evidence="8">Protein adenylyltransferase YdiU</fullName>
        <ecNumber evidence="8">2.7.7.108</ecNumber>
    </alternativeName>
    <alternativeName>
        <fullName evidence="8">Protein uridylyltransferase YdiU</fullName>
        <ecNumber evidence="8">2.7.7.-</ecNumber>
    </alternativeName>
</protein>
<comment type="catalytic activity">
    <reaction evidence="8">
        <text>L-histidyl-[protein] + UTP = N(tele)-(5'-uridylyl)-L-histidyl-[protein] + diphosphate</text>
        <dbReference type="Rhea" id="RHEA:83891"/>
        <dbReference type="Rhea" id="RHEA-COMP:9745"/>
        <dbReference type="Rhea" id="RHEA-COMP:20239"/>
        <dbReference type="ChEBI" id="CHEBI:29979"/>
        <dbReference type="ChEBI" id="CHEBI:33019"/>
        <dbReference type="ChEBI" id="CHEBI:46398"/>
        <dbReference type="ChEBI" id="CHEBI:233474"/>
    </reaction>
</comment>
<gene>
    <name evidence="8" type="primary">ydiU</name>
    <name evidence="8" type="synonym">selO</name>
    <name evidence="9" type="ORF">VTH8203_01158</name>
</gene>
<feature type="binding site" evidence="8">
    <location>
        <position position="253"/>
    </location>
    <ligand>
        <name>Mg(2+)</name>
        <dbReference type="ChEBI" id="CHEBI:18420"/>
    </ligand>
</feature>
<dbReference type="PANTHER" id="PTHR32057:SF14">
    <property type="entry name" value="PROTEIN ADENYLYLTRANSFERASE SELO, MITOCHONDRIAL"/>
    <property type="match status" value="1"/>
</dbReference>
<dbReference type="HAMAP" id="MF_00692">
    <property type="entry name" value="SelO"/>
    <property type="match status" value="1"/>
</dbReference>
<sequence>MFSLDSLSFSHRFLALPKSFYTQVEPTPLDNPRWVAWNQDLAAELRLPNEVDEEHALLDVLSGSLSNEQIKPLAMKYAGHQFGIYNPDLGDGRGLLLGELTAKSGQTFDLHLKGAGKTPYSRMGDGRAVLRSTIREYLCSEAMKGLGVPTTRALAMMVSDTPVYREKVEQGALLLRVAETHIRFGHFEHFFYSGQHEQLRVLADKVIAWHMPQCLTADKPYVALFAEVVRLTAEMIAHWQAKGFAHGVMNTDNMSILGQTFDYGPFGFMDDYEPGYVCNHSDYQGRYAFDNQPSIAMWNLAALAHALSPLIDREDLDNGLETFTPLLQTEYSRQMREKFGLLTKQNEDEKFFIRCFAFMKSEKVDYTRFFRSLSNIDSNGITPVVDLFIDRAKAQSWVESYMLRCRLENDSETERCRKMRLVNPKYILRNYLAQQAIELAESGDFSLVHRLANVLKAPYEEQPDAEELAKLPPEWGKRMVITCSS</sequence>
<dbReference type="InterPro" id="IPR003846">
    <property type="entry name" value="SelO"/>
</dbReference>
<dbReference type="EC" id="2.7.7.-" evidence="8"/>
<evidence type="ECO:0000256" key="4">
    <source>
        <dbReference type="ARBA" id="ARBA00022723"/>
    </source>
</evidence>
<dbReference type="PANTHER" id="PTHR32057">
    <property type="entry name" value="PROTEIN ADENYLYLTRANSFERASE SELO, MITOCHONDRIAL"/>
    <property type="match status" value="1"/>
</dbReference>
<comment type="catalytic activity">
    <reaction evidence="8">
        <text>L-tyrosyl-[protein] + ATP = O-(5'-adenylyl)-L-tyrosyl-[protein] + diphosphate</text>
        <dbReference type="Rhea" id="RHEA:54288"/>
        <dbReference type="Rhea" id="RHEA-COMP:10136"/>
        <dbReference type="Rhea" id="RHEA-COMP:13846"/>
        <dbReference type="ChEBI" id="CHEBI:30616"/>
        <dbReference type="ChEBI" id="CHEBI:33019"/>
        <dbReference type="ChEBI" id="CHEBI:46858"/>
        <dbReference type="ChEBI" id="CHEBI:83624"/>
        <dbReference type="EC" id="2.7.7.108"/>
    </reaction>
</comment>
<name>A0A240EFS8_9VIBR</name>
<feature type="binding site" evidence="8">
    <location>
        <position position="262"/>
    </location>
    <ligand>
        <name>ATP</name>
        <dbReference type="ChEBI" id="CHEBI:30616"/>
    </ligand>
</feature>
<dbReference type="EC" id="2.7.7.108" evidence="8"/>
<evidence type="ECO:0000256" key="3">
    <source>
        <dbReference type="ARBA" id="ARBA00022695"/>
    </source>
</evidence>
<comment type="catalytic activity">
    <reaction evidence="8">
        <text>L-tyrosyl-[protein] + UTP = O-(5'-uridylyl)-L-tyrosyl-[protein] + diphosphate</text>
        <dbReference type="Rhea" id="RHEA:83887"/>
        <dbReference type="Rhea" id="RHEA-COMP:10136"/>
        <dbReference type="Rhea" id="RHEA-COMP:20238"/>
        <dbReference type="ChEBI" id="CHEBI:33019"/>
        <dbReference type="ChEBI" id="CHEBI:46398"/>
        <dbReference type="ChEBI" id="CHEBI:46858"/>
        <dbReference type="ChEBI" id="CHEBI:90602"/>
    </reaction>
</comment>
<comment type="catalytic activity">
    <reaction evidence="8">
        <text>L-threonyl-[protein] + ATP = 3-O-(5'-adenylyl)-L-threonyl-[protein] + diphosphate</text>
        <dbReference type="Rhea" id="RHEA:54292"/>
        <dbReference type="Rhea" id="RHEA-COMP:11060"/>
        <dbReference type="Rhea" id="RHEA-COMP:13847"/>
        <dbReference type="ChEBI" id="CHEBI:30013"/>
        <dbReference type="ChEBI" id="CHEBI:30616"/>
        <dbReference type="ChEBI" id="CHEBI:33019"/>
        <dbReference type="ChEBI" id="CHEBI:138113"/>
        <dbReference type="EC" id="2.7.7.108"/>
    </reaction>
</comment>
<keyword evidence="8" id="KW-0464">Manganese</keyword>
<evidence type="ECO:0000256" key="8">
    <source>
        <dbReference type="HAMAP-Rule" id="MF_00692"/>
    </source>
</evidence>
<comment type="similarity">
    <text evidence="1 8">Belongs to the SELO family.</text>
</comment>
<comment type="catalytic activity">
    <reaction evidence="8">
        <text>L-seryl-[protein] + ATP = 3-O-(5'-adenylyl)-L-seryl-[protein] + diphosphate</text>
        <dbReference type="Rhea" id="RHEA:58120"/>
        <dbReference type="Rhea" id="RHEA-COMP:9863"/>
        <dbReference type="Rhea" id="RHEA-COMP:15073"/>
        <dbReference type="ChEBI" id="CHEBI:29999"/>
        <dbReference type="ChEBI" id="CHEBI:30616"/>
        <dbReference type="ChEBI" id="CHEBI:33019"/>
        <dbReference type="ChEBI" id="CHEBI:142516"/>
        <dbReference type="EC" id="2.7.7.108"/>
    </reaction>
</comment>
<evidence type="ECO:0000256" key="7">
    <source>
        <dbReference type="ARBA" id="ARBA00022842"/>
    </source>
</evidence>
<feature type="binding site" evidence="8">
    <location>
        <position position="183"/>
    </location>
    <ligand>
        <name>ATP</name>
        <dbReference type="ChEBI" id="CHEBI:30616"/>
    </ligand>
</feature>
<accession>A0A240EFS8</accession>
<dbReference type="EMBL" id="OANU01000010">
    <property type="protein sequence ID" value="SNX47548.1"/>
    <property type="molecule type" value="Genomic_DNA"/>
</dbReference>
<keyword evidence="3 8" id="KW-0548">Nucleotidyltransferase</keyword>
<dbReference type="Proteomes" id="UP000219336">
    <property type="component" value="Unassembled WGS sequence"/>
</dbReference>
<feature type="binding site" evidence="8">
    <location>
        <position position="113"/>
    </location>
    <ligand>
        <name>ATP</name>
        <dbReference type="ChEBI" id="CHEBI:30616"/>
    </ligand>
</feature>
<keyword evidence="7 8" id="KW-0460">Magnesium</keyword>
<dbReference type="NCBIfam" id="NF000658">
    <property type="entry name" value="PRK00029.1"/>
    <property type="match status" value="1"/>
</dbReference>
<dbReference type="GO" id="GO:0070733">
    <property type="term" value="F:AMPylase activity"/>
    <property type="evidence" value="ECO:0007669"/>
    <property type="project" value="UniProtKB-EC"/>
</dbReference>
<dbReference type="Pfam" id="PF02696">
    <property type="entry name" value="SelO"/>
    <property type="match status" value="1"/>
</dbReference>
<evidence type="ECO:0000256" key="6">
    <source>
        <dbReference type="ARBA" id="ARBA00022840"/>
    </source>
</evidence>
<evidence type="ECO:0000256" key="1">
    <source>
        <dbReference type="ARBA" id="ARBA00009747"/>
    </source>
</evidence>
<comment type="function">
    <text evidence="8">Nucleotidyltransferase involved in the post-translational modification of proteins. It can catalyze the addition of adenosine monophosphate (AMP) or uridine monophosphate (UMP) to a protein, resulting in modifications known as AMPylation and UMPylation.</text>
</comment>
<evidence type="ECO:0000313" key="10">
    <source>
        <dbReference type="Proteomes" id="UP000219336"/>
    </source>
</evidence>
<proteinExistence type="inferred from homology"/>
<feature type="binding site" evidence="8">
    <location>
        <position position="93"/>
    </location>
    <ligand>
        <name>ATP</name>
        <dbReference type="ChEBI" id="CHEBI:30616"/>
    </ligand>
</feature>
<feature type="binding site" evidence="8">
    <location>
        <position position="90"/>
    </location>
    <ligand>
        <name>ATP</name>
        <dbReference type="ChEBI" id="CHEBI:30616"/>
    </ligand>
</feature>
<feature type="active site" description="Proton acceptor" evidence="8">
    <location>
        <position position="252"/>
    </location>
</feature>
<dbReference type="GO" id="GO:0005524">
    <property type="term" value="F:ATP binding"/>
    <property type="evidence" value="ECO:0007669"/>
    <property type="project" value="UniProtKB-UniRule"/>
</dbReference>
<reference evidence="10" key="1">
    <citation type="submission" date="2016-06" db="EMBL/GenBank/DDBJ databases">
        <authorList>
            <person name="Rodrigo-Torres L."/>
            <person name="Arahal R.D."/>
            <person name="Lucena T."/>
        </authorList>
    </citation>
    <scope>NUCLEOTIDE SEQUENCE [LARGE SCALE GENOMIC DNA]</scope>
    <source>
        <strain evidence="10">CECT8203</strain>
    </source>
</reference>
<dbReference type="AlphaFoldDB" id="A0A240EFS8"/>
<evidence type="ECO:0000256" key="2">
    <source>
        <dbReference type="ARBA" id="ARBA00022679"/>
    </source>
</evidence>
<feature type="binding site" evidence="8">
    <location>
        <position position="176"/>
    </location>
    <ligand>
        <name>ATP</name>
        <dbReference type="ChEBI" id="CHEBI:30616"/>
    </ligand>
</feature>
<evidence type="ECO:0000313" key="9">
    <source>
        <dbReference type="EMBL" id="SNX47548.1"/>
    </source>
</evidence>
<feature type="binding site" evidence="8">
    <location>
        <position position="92"/>
    </location>
    <ligand>
        <name>ATP</name>
        <dbReference type="ChEBI" id="CHEBI:30616"/>
    </ligand>
</feature>
<keyword evidence="4 8" id="KW-0479">Metal-binding</keyword>
<keyword evidence="2 8" id="KW-0808">Transferase</keyword>
<comment type="cofactor">
    <cofactor evidence="8">
        <name>Mg(2+)</name>
        <dbReference type="ChEBI" id="CHEBI:18420"/>
    </cofactor>
    <cofactor evidence="8">
        <name>Mn(2+)</name>
        <dbReference type="ChEBI" id="CHEBI:29035"/>
    </cofactor>
</comment>
<dbReference type="GO" id="GO:0030145">
    <property type="term" value="F:manganese ion binding"/>
    <property type="evidence" value="ECO:0007669"/>
    <property type="project" value="UniProtKB-UniRule"/>
</dbReference>
<dbReference type="GO" id="GO:0000287">
    <property type="term" value="F:magnesium ion binding"/>
    <property type="evidence" value="ECO:0007669"/>
    <property type="project" value="UniProtKB-UniRule"/>
</dbReference>
<comment type="catalytic activity">
    <reaction evidence="8">
        <text>L-seryl-[protein] + UTP = O-(5'-uridylyl)-L-seryl-[protein] + diphosphate</text>
        <dbReference type="Rhea" id="RHEA:64604"/>
        <dbReference type="Rhea" id="RHEA-COMP:9863"/>
        <dbReference type="Rhea" id="RHEA-COMP:16635"/>
        <dbReference type="ChEBI" id="CHEBI:29999"/>
        <dbReference type="ChEBI" id="CHEBI:33019"/>
        <dbReference type="ChEBI" id="CHEBI:46398"/>
        <dbReference type="ChEBI" id="CHEBI:156051"/>
    </reaction>
</comment>
<feature type="binding site" evidence="8">
    <location>
        <position position="126"/>
    </location>
    <ligand>
        <name>ATP</name>
        <dbReference type="ChEBI" id="CHEBI:30616"/>
    </ligand>
</feature>
<keyword evidence="10" id="KW-1185">Reference proteome</keyword>
<organism evidence="9 10">
    <name type="scientific">Vibrio thalassae</name>
    <dbReference type="NCBI Taxonomy" id="1243014"/>
    <lineage>
        <taxon>Bacteria</taxon>
        <taxon>Pseudomonadati</taxon>
        <taxon>Pseudomonadota</taxon>
        <taxon>Gammaproteobacteria</taxon>
        <taxon>Vibrionales</taxon>
        <taxon>Vibrionaceae</taxon>
        <taxon>Vibrio</taxon>
    </lineage>
</organism>
<dbReference type="RefSeq" id="WP_096992811.1">
    <property type="nucleotide sequence ID" value="NZ_JBHSII010000001.1"/>
</dbReference>
<dbReference type="OrthoDB" id="9776281at2"/>
<evidence type="ECO:0000256" key="5">
    <source>
        <dbReference type="ARBA" id="ARBA00022741"/>
    </source>
</evidence>
<feature type="binding site" evidence="8">
    <location>
        <position position="262"/>
    </location>
    <ligand>
        <name>Mg(2+)</name>
        <dbReference type="ChEBI" id="CHEBI:18420"/>
    </ligand>
</feature>